<gene>
    <name evidence="1" type="ORF">HX882_06810</name>
</gene>
<proteinExistence type="predicted"/>
<evidence type="ECO:0000313" key="1">
    <source>
        <dbReference type="EMBL" id="NWB95597.1"/>
    </source>
</evidence>
<evidence type="ECO:0000313" key="2">
    <source>
        <dbReference type="Proteomes" id="UP000539985"/>
    </source>
</evidence>
<protein>
    <submittedName>
        <fullName evidence="1">Uncharacterized protein</fullName>
    </submittedName>
</protein>
<reference evidence="1 2" key="1">
    <citation type="submission" date="2020-04" db="EMBL/GenBank/DDBJ databases">
        <title>Molecular characterization of pseudomonads from Agaricus bisporus reveal novel blotch 2 pathogens in Western Europe.</title>
        <authorList>
            <person name="Taparia T."/>
            <person name="Krijger M."/>
            <person name="Haynes E."/>
            <person name="Elpinstone J.G."/>
            <person name="Noble R."/>
            <person name="Van Der Wolf J."/>
        </authorList>
    </citation>
    <scope>NUCLEOTIDE SEQUENCE [LARGE SCALE GENOMIC DNA]</scope>
    <source>
        <strain evidence="1 2">H7001</strain>
    </source>
</reference>
<dbReference type="RefSeq" id="WP_177100773.1">
    <property type="nucleotide sequence ID" value="NZ_JACAOS010000003.1"/>
</dbReference>
<name>A0A7Y8C1U2_9PSED</name>
<dbReference type="AlphaFoldDB" id="A0A7Y8C1U2"/>
<dbReference type="EMBL" id="JACAQB010000004">
    <property type="protein sequence ID" value="NWB95597.1"/>
    <property type="molecule type" value="Genomic_DNA"/>
</dbReference>
<organism evidence="1 2">
    <name type="scientific">Pseudomonas gingeri</name>
    <dbReference type="NCBI Taxonomy" id="117681"/>
    <lineage>
        <taxon>Bacteria</taxon>
        <taxon>Pseudomonadati</taxon>
        <taxon>Pseudomonadota</taxon>
        <taxon>Gammaproteobacteria</taxon>
        <taxon>Pseudomonadales</taxon>
        <taxon>Pseudomonadaceae</taxon>
        <taxon>Pseudomonas</taxon>
    </lineage>
</organism>
<dbReference type="Proteomes" id="UP000539985">
    <property type="component" value="Unassembled WGS sequence"/>
</dbReference>
<sequence>MSVILRPAPMRFNRRYASLPFALDATKLFRDKTGSSTEAFQRPFHQTG</sequence>
<comment type="caution">
    <text evidence="1">The sequence shown here is derived from an EMBL/GenBank/DDBJ whole genome shotgun (WGS) entry which is preliminary data.</text>
</comment>
<accession>A0A7Y8C1U2</accession>